<evidence type="ECO:0000256" key="1">
    <source>
        <dbReference type="ARBA" id="ARBA00004651"/>
    </source>
</evidence>
<evidence type="ECO:0000256" key="3">
    <source>
        <dbReference type="ARBA" id="ARBA00022475"/>
    </source>
</evidence>
<organism evidence="9 10">
    <name type="scientific">Marinilabilia salmonicolor</name>
    <dbReference type="NCBI Taxonomy" id="989"/>
    <lineage>
        <taxon>Bacteria</taxon>
        <taxon>Pseudomonadati</taxon>
        <taxon>Bacteroidota</taxon>
        <taxon>Bacteroidia</taxon>
        <taxon>Marinilabiliales</taxon>
        <taxon>Marinilabiliaceae</taxon>
        <taxon>Marinilabilia</taxon>
    </lineage>
</organism>
<dbReference type="Proteomes" id="UP000252733">
    <property type="component" value="Unassembled WGS sequence"/>
</dbReference>
<feature type="transmembrane region" description="Helical" evidence="8">
    <location>
        <begin position="113"/>
        <end position="132"/>
    </location>
</feature>
<comment type="subcellular location">
    <subcellularLocation>
        <location evidence="1">Cell membrane</location>
        <topology evidence="1">Multi-pass membrane protein</topology>
    </subcellularLocation>
</comment>
<dbReference type="GO" id="GO:0005886">
    <property type="term" value="C:plasma membrane"/>
    <property type="evidence" value="ECO:0007669"/>
    <property type="project" value="UniProtKB-SubCell"/>
</dbReference>
<evidence type="ECO:0000256" key="8">
    <source>
        <dbReference type="SAM" id="Phobius"/>
    </source>
</evidence>
<keyword evidence="4 8" id="KW-0812">Transmembrane</keyword>
<evidence type="ECO:0000313" key="9">
    <source>
        <dbReference type="EMBL" id="RCW39443.1"/>
    </source>
</evidence>
<keyword evidence="5" id="KW-0133">Cell shape</keyword>
<proteinExistence type="inferred from homology"/>
<evidence type="ECO:0000256" key="2">
    <source>
        <dbReference type="ARBA" id="ARBA00007776"/>
    </source>
</evidence>
<dbReference type="EMBL" id="QPIZ01000001">
    <property type="protein sequence ID" value="RCW39443.1"/>
    <property type="molecule type" value="Genomic_DNA"/>
</dbReference>
<dbReference type="GO" id="GO:0008360">
    <property type="term" value="P:regulation of cell shape"/>
    <property type="evidence" value="ECO:0007669"/>
    <property type="project" value="UniProtKB-KW"/>
</dbReference>
<keyword evidence="7 8" id="KW-0472">Membrane</keyword>
<dbReference type="NCBIfam" id="TIGR03426">
    <property type="entry name" value="shape_MreD"/>
    <property type="match status" value="1"/>
</dbReference>
<accession>A0A368VFM8</accession>
<dbReference type="RefSeq" id="WP_114436155.1">
    <property type="nucleotide sequence ID" value="NZ_QPIZ01000001.1"/>
</dbReference>
<evidence type="ECO:0000256" key="7">
    <source>
        <dbReference type="ARBA" id="ARBA00023136"/>
    </source>
</evidence>
<evidence type="ECO:0000313" key="10">
    <source>
        <dbReference type="Proteomes" id="UP000252733"/>
    </source>
</evidence>
<evidence type="ECO:0000256" key="4">
    <source>
        <dbReference type="ARBA" id="ARBA00022692"/>
    </source>
</evidence>
<keyword evidence="3" id="KW-1003">Cell membrane</keyword>
<evidence type="ECO:0000256" key="5">
    <source>
        <dbReference type="ARBA" id="ARBA00022960"/>
    </source>
</evidence>
<keyword evidence="10" id="KW-1185">Reference proteome</keyword>
<feature type="transmembrane region" description="Helical" evidence="8">
    <location>
        <begin position="71"/>
        <end position="93"/>
    </location>
</feature>
<feature type="transmembrane region" description="Helical" evidence="8">
    <location>
        <begin position="144"/>
        <end position="165"/>
    </location>
</feature>
<protein>
    <submittedName>
        <fullName evidence="9">Rod shape-determining protein MreD</fullName>
    </submittedName>
</protein>
<name>A0A368VFM8_9BACT</name>
<evidence type="ECO:0000256" key="6">
    <source>
        <dbReference type="ARBA" id="ARBA00022989"/>
    </source>
</evidence>
<comment type="similarity">
    <text evidence="2">Belongs to the MreD family.</text>
</comment>
<feature type="transmembrane region" description="Helical" evidence="8">
    <location>
        <begin position="35"/>
        <end position="59"/>
    </location>
</feature>
<dbReference type="AlphaFoldDB" id="A0A368VFM8"/>
<keyword evidence="6 8" id="KW-1133">Transmembrane helix</keyword>
<comment type="caution">
    <text evidence="9">The sequence shown here is derived from an EMBL/GenBank/DDBJ whole genome shotgun (WGS) entry which is preliminary data.</text>
</comment>
<dbReference type="InterPro" id="IPR007227">
    <property type="entry name" value="Cell_shape_determining_MreD"/>
</dbReference>
<reference evidence="9 10" key="1">
    <citation type="submission" date="2018-07" db="EMBL/GenBank/DDBJ databases">
        <title>Freshwater and sediment microbial communities from various areas in North America, analyzing microbe dynamics in response to fracking.</title>
        <authorList>
            <person name="Lamendella R."/>
        </authorList>
    </citation>
    <scope>NUCLEOTIDE SEQUENCE [LARGE SCALE GENOMIC DNA]</scope>
    <source>
        <strain evidence="9 10">160A</strain>
    </source>
</reference>
<gene>
    <name evidence="9" type="ORF">DFO77_101213</name>
</gene>
<sequence length="172" mass="19787">MINLLPRYLFNFVILILLQVLLLNNLQFSGYVNPYLYILFIITLPFSTPKWLLLVLGFITGLIIDIFMNTLGLHASATVFMAFLRPFILSSFSPRDGYEVGTRPVPSDYGFGWFFKYMGIMVATHHLFYFFVEAFDKELFMATLSKSIVSTLVTVLFVFIAMLFAKRDSNTL</sequence>
<feature type="transmembrane region" description="Helical" evidence="8">
    <location>
        <begin position="7"/>
        <end position="23"/>
    </location>
</feature>